<evidence type="ECO:0000313" key="12">
    <source>
        <dbReference type="EMBL" id="OAG23407.1"/>
    </source>
</evidence>
<dbReference type="InterPro" id="IPR019787">
    <property type="entry name" value="Znf_PHD-finger"/>
</dbReference>
<feature type="domain" description="PHD-type" evidence="11">
    <location>
        <begin position="78"/>
        <end position="145"/>
    </location>
</feature>
<feature type="site" description="Histone H3K4me3 binding" evidence="7">
    <location>
        <position position="271"/>
    </location>
</feature>
<gene>
    <name evidence="12" type="ORF">CC77DRAFT_1059105</name>
</gene>
<dbReference type="OMA" id="RICICED"/>
<feature type="domain" description="PHD-type" evidence="11">
    <location>
        <begin position="269"/>
        <end position="320"/>
    </location>
</feature>
<keyword evidence="5 8" id="KW-0862">Zinc</keyword>
<dbReference type="VEuPathDB" id="FungiDB:CC77DRAFT_1059105"/>
<dbReference type="AlphaFoldDB" id="A0A177DV09"/>
<evidence type="ECO:0000256" key="3">
    <source>
        <dbReference type="ARBA" id="ARBA00022723"/>
    </source>
</evidence>
<dbReference type="InterPro" id="IPR013083">
    <property type="entry name" value="Znf_RING/FYVE/PHD"/>
</dbReference>
<dbReference type="SUPFAM" id="SSF57903">
    <property type="entry name" value="FYVE/PHD zinc finger"/>
    <property type="match status" value="3"/>
</dbReference>
<feature type="site" description="Histone H3K4me3 binding" evidence="7">
    <location>
        <position position="294"/>
    </location>
</feature>
<dbReference type="InterPro" id="IPR001965">
    <property type="entry name" value="Znf_PHD"/>
</dbReference>
<feature type="compositionally biased region" description="Basic and acidic residues" evidence="10">
    <location>
        <begin position="176"/>
        <end position="189"/>
    </location>
</feature>
<dbReference type="GO" id="GO:0000785">
    <property type="term" value="C:chromatin"/>
    <property type="evidence" value="ECO:0007669"/>
    <property type="project" value="UniProtKB-ARBA"/>
</dbReference>
<comment type="similarity">
    <text evidence="2">Belongs to the ING family.</text>
</comment>
<dbReference type="KEGG" id="aalt:CC77DRAFT_1059105"/>
<keyword evidence="3 8" id="KW-0479">Metal-binding</keyword>
<dbReference type="SMART" id="SM00249">
    <property type="entry name" value="PHD"/>
    <property type="match status" value="3"/>
</dbReference>
<feature type="binding site" evidence="8">
    <location>
        <position position="317"/>
    </location>
    <ligand>
        <name>Zn(2+)</name>
        <dbReference type="ChEBI" id="CHEBI:29105"/>
        <label>2</label>
    </ligand>
</feature>
<evidence type="ECO:0000256" key="1">
    <source>
        <dbReference type="ARBA" id="ARBA00004123"/>
    </source>
</evidence>
<accession>A0A177DV09</accession>
<sequence>MDPTITAPTAPSHSHFHSPTPPTSAGACHQKLSICICTTPSSKIYLTPIIGCANKKCRPRYYHLRCVGLFHRPENASSWLCPKCAPDAPVPPRICICEDAPYRTGPMVECAQHELCKTRWFHLPCAGVEFGAEDTEWTCGECKVAMIMQQEREEEMERRRANGEEVEEVIEGVAEQQEKEKEREREKVVELSQADDGAAGDEEKEDETEQQEYIPDHIPGVFLSEDDGTPAPAAASPLKRKSDEIDIPPRKKSKQTPTSSQSPVSEDTPEYCICGTPADNDMIACDRPSCNAEWFHYVCVGLTAATIPEGKWFCEECELARENAKKNKKKKNKGGNGGKRKRKR</sequence>
<name>A0A177DV09_ALTAL</name>
<keyword evidence="4 9" id="KW-0863">Zinc-finger</keyword>
<evidence type="ECO:0000313" key="13">
    <source>
        <dbReference type="Proteomes" id="UP000077248"/>
    </source>
</evidence>
<feature type="binding site" evidence="8">
    <location>
        <position position="314"/>
    </location>
    <ligand>
        <name>Zn(2+)</name>
        <dbReference type="ChEBI" id="CHEBI:29105"/>
        <label>2</label>
    </ligand>
</feature>
<feature type="region of interest" description="Disordered" evidence="10">
    <location>
        <begin position="174"/>
        <end position="270"/>
    </location>
</feature>
<dbReference type="PROSITE" id="PS01359">
    <property type="entry name" value="ZF_PHD_1"/>
    <property type="match status" value="2"/>
</dbReference>
<keyword evidence="13" id="KW-1185">Reference proteome</keyword>
<dbReference type="GeneID" id="29113790"/>
<feature type="binding site" evidence="8">
    <location>
        <position position="290"/>
    </location>
    <ligand>
        <name>Zn(2+)</name>
        <dbReference type="ChEBI" id="CHEBI:29105"/>
        <label>2</label>
    </ligand>
</feature>
<evidence type="ECO:0000256" key="5">
    <source>
        <dbReference type="ARBA" id="ARBA00022833"/>
    </source>
</evidence>
<dbReference type="GO" id="GO:0008270">
    <property type="term" value="F:zinc ion binding"/>
    <property type="evidence" value="ECO:0007669"/>
    <property type="project" value="UniProtKB-KW"/>
</dbReference>
<feature type="binding site" evidence="8">
    <location>
        <position position="285"/>
    </location>
    <ligand>
        <name>Zn(2+)</name>
        <dbReference type="ChEBI" id="CHEBI:29105"/>
        <label>2</label>
    </ligand>
</feature>
<dbReference type="Proteomes" id="UP000077248">
    <property type="component" value="Unassembled WGS sequence"/>
</dbReference>
<protein>
    <recommendedName>
        <fullName evidence="11">PHD-type domain-containing protein</fullName>
    </recommendedName>
</protein>
<dbReference type="EMBL" id="KV441473">
    <property type="protein sequence ID" value="OAG23407.1"/>
    <property type="molecule type" value="Genomic_DNA"/>
</dbReference>
<feature type="compositionally biased region" description="Acidic residues" evidence="10">
    <location>
        <begin position="198"/>
        <end position="210"/>
    </location>
</feature>
<evidence type="ECO:0000259" key="11">
    <source>
        <dbReference type="PROSITE" id="PS50016"/>
    </source>
</evidence>
<dbReference type="Gene3D" id="3.30.40.10">
    <property type="entry name" value="Zinc/RING finger domain, C3HC4 (zinc finger)"/>
    <property type="match status" value="3"/>
</dbReference>
<feature type="region of interest" description="Disordered" evidence="10">
    <location>
        <begin position="323"/>
        <end position="344"/>
    </location>
</feature>
<feature type="binding site" evidence="8">
    <location>
        <position position="272"/>
    </location>
    <ligand>
        <name>Zn(2+)</name>
        <dbReference type="ChEBI" id="CHEBI:29105"/>
        <label>1</label>
    </ligand>
</feature>
<feature type="binding site" evidence="8">
    <location>
        <position position="299"/>
    </location>
    <ligand>
        <name>Zn(2+)</name>
        <dbReference type="ChEBI" id="CHEBI:29105"/>
        <label>1</label>
    </ligand>
</feature>
<dbReference type="InterPro" id="IPR028651">
    <property type="entry name" value="ING_fam"/>
</dbReference>
<dbReference type="GO" id="GO:0005634">
    <property type="term" value="C:nucleus"/>
    <property type="evidence" value="ECO:0007669"/>
    <property type="project" value="UniProtKB-SubCell"/>
</dbReference>
<feature type="binding site" evidence="8">
    <location>
        <position position="296"/>
    </location>
    <ligand>
        <name>Zn(2+)</name>
        <dbReference type="ChEBI" id="CHEBI:29105"/>
        <label>1</label>
    </ligand>
</feature>
<comment type="subcellular location">
    <subcellularLocation>
        <location evidence="1">Nucleus</location>
    </subcellularLocation>
</comment>
<organism evidence="12 13">
    <name type="scientific">Alternaria alternata</name>
    <name type="common">Alternaria rot fungus</name>
    <name type="synonym">Torula alternata</name>
    <dbReference type="NCBI Taxonomy" id="5599"/>
    <lineage>
        <taxon>Eukaryota</taxon>
        <taxon>Fungi</taxon>
        <taxon>Dikarya</taxon>
        <taxon>Ascomycota</taxon>
        <taxon>Pezizomycotina</taxon>
        <taxon>Dothideomycetes</taxon>
        <taxon>Pleosporomycetidae</taxon>
        <taxon>Pleosporales</taxon>
        <taxon>Pleosporineae</taxon>
        <taxon>Pleosporaceae</taxon>
        <taxon>Alternaria</taxon>
        <taxon>Alternaria sect. Alternaria</taxon>
        <taxon>Alternaria alternata complex</taxon>
    </lineage>
</organism>
<proteinExistence type="inferred from homology"/>
<evidence type="ECO:0000256" key="9">
    <source>
        <dbReference type="PROSITE-ProRule" id="PRU00146"/>
    </source>
</evidence>
<evidence type="ECO:0000256" key="6">
    <source>
        <dbReference type="ARBA" id="ARBA00023242"/>
    </source>
</evidence>
<dbReference type="InterPro" id="IPR011011">
    <property type="entry name" value="Znf_FYVE_PHD"/>
</dbReference>
<dbReference type="RefSeq" id="XP_018388828.1">
    <property type="nucleotide sequence ID" value="XM_018528196.1"/>
</dbReference>
<dbReference type="PROSITE" id="PS50016">
    <property type="entry name" value="ZF_PHD_2"/>
    <property type="match status" value="2"/>
</dbReference>
<evidence type="ECO:0000256" key="8">
    <source>
        <dbReference type="PIRSR" id="PIRSR628651-51"/>
    </source>
</evidence>
<feature type="site" description="Histone H3K4me3 binding" evidence="7">
    <location>
        <position position="286"/>
    </location>
</feature>
<evidence type="ECO:0000256" key="7">
    <source>
        <dbReference type="PIRSR" id="PIRSR628651-50"/>
    </source>
</evidence>
<evidence type="ECO:0000256" key="10">
    <source>
        <dbReference type="SAM" id="MobiDB-lite"/>
    </source>
</evidence>
<dbReference type="Pfam" id="PF00628">
    <property type="entry name" value="PHD"/>
    <property type="match status" value="1"/>
</dbReference>
<feature type="site" description="Histone H3K4me3 binding" evidence="7">
    <location>
        <position position="282"/>
    </location>
</feature>
<dbReference type="InterPro" id="IPR019786">
    <property type="entry name" value="Zinc_finger_PHD-type_CS"/>
</dbReference>
<evidence type="ECO:0000256" key="4">
    <source>
        <dbReference type="ARBA" id="ARBA00022771"/>
    </source>
</evidence>
<feature type="compositionally biased region" description="Basic residues" evidence="10">
    <location>
        <begin position="326"/>
        <end position="344"/>
    </location>
</feature>
<feature type="binding site" evidence="8">
    <location>
        <position position="274"/>
    </location>
    <ligand>
        <name>Zn(2+)</name>
        <dbReference type="ChEBI" id="CHEBI:29105"/>
        <label>1</label>
    </ligand>
</feature>
<evidence type="ECO:0000256" key="2">
    <source>
        <dbReference type="ARBA" id="ARBA00010210"/>
    </source>
</evidence>
<dbReference type="PANTHER" id="PTHR10333">
    <property type="entry name" value="INHIBITOR OF GROWTH PROTEIN"/>
    <property type="match status" value="1"/>
</dbReference>
<reference evidence="12 13" key="1">
    <citation type="submission" date="2016-05" db="EMBL/GenBank/DDBJ databases">
        <title>Comparative analysis of secretome profiles of manganese(II)-oxidizing ascomycete fungi.</title>
        <authorList>
            <consortium name="DOE Joint Genome Institute"/>
            <person name="Zeiner C.A."/>
            <person name="Purvine S.O."/>
            <person name="Zink E.M."/>
            <person name="Wu S."/>
            <person name="Pasa-Tolic L."/>
            <person name="Chaput D.L."/>
            <person name="Haridas S."/>
            <person name="Grigoriev I.V."/>
            <person name="Santelli C.M."/>
            <person name="Hansel C.M."/>
        </authorList>
    </citation>
    <scope>NUCLEOTIDE SEQUENCE [LARGE SCALE GENOMIC DNA]</scope>
    <source>
        <strain evidence="12 13">SRC1lrK2f</strain>
    </source>
</reference>
<feature type="compositionally biased region" description="Basic and acidic residues" evidence="10">
    <location>
        <begin position="240"/>
        <end position="249"/>
    </location>
</feature>
<keyword evidence="6" id="KW-0539">Nucleus</keyword>
<dbReference type="STRING" id="5599.A0A177DV09"/>